<keyword evidence="3" id="KW-1185">Reference proteome</keyword>
<proteinExistence type="predicted"/>
<reference evidence="3" key="1">
    <citation type="journal article" date="2011" name="Nature">
        <title>Genome sequence and analysis of the tuber crop potato.</title>
        <authorList>
            <consortium name="The Potato Genome Sequencing Consortium"/>
        </authorList>
    </citation>
    <scope>NUCLEOTIDE SEQUENCE [LARGE SCALE GENOMIC DNA]</scope>
    <source>
        <strain evidence="3">cv. DM1-3 516 R44</strain>
    </source>
</reference>
<evidence type="ECO:0000313" key="2">
    <source>
        <dbReference type="EnsemblPlants" id="PGSC0003DMT400021450"/>
    </source>
</evidence>
<dbReference type="AlphaFoldDB" id="M1AF53"/>
<evidence type="ECO:0000259" key="1">
    <source>
        <dbReference type="Pfam" id="PF00646"/>
    </source>
</evidence>
<dbReference type="PaxDb" id="4113-PGSC0003DMT400021450"/>
<protein>
    <recommendedName>
        <fullName evidence="1">F-box domain-containing protein</fullName>
    </recommendedName>
</protein>
<dbReference type="InterPro" id="IPR001810">
    <property type="entry name" value="F-box_dom"/>
</dbReference>
<dbReference type="Pfam" id="PF00646">
    <property type="entry name" value="F-box"/>
    <property type="match status" value="1"/>
</dbReference>
<feature type="domain" description="F-box" evidence="1">
    <location>
        <begin position="4"/>
        <end position="34"/>
    </location>
</feature>
<dbReference type="Gramene" id="PGSC0003DMT400021450">
    <property type="protein sequence ID" value="PGSC0003DMT400021450"/>
    <property type="gene ID" value="PGSC0003DMG400008324"/>
</dbReference>
<dbReference type="Gene3D" id="1.20.1280.50">
    <property type="match status" value="1"/>
</dbReference>
<dbReference type="InParanoid" id="M1AF53"/>
<dbReference type="HOGENOM" id="CLU_2337656_0_0_1"/>
<reference evidence="2" key="2">
    <citation type="submission" date="2015-06" db="UniProtKB">
        <authorList>
            <consortium name="EnsemblPlants"/>
        </authorList>
    </citation>
    <scope>IDENTIFICATION</scope>
    <source>
        <strain evidence="2">DM1-3 516 R44</strain>
    </source>
</reference>
<organism evidence="2 3">
    <name type="scientific">Solanum tuberosum</name>
    <name type="common">Potato</name>
    <dbReference type="NCBI Taxonomy" id="4113"/>
    <lineage>
        <taxon>Eukaryota</taxon>
        <taxon>Viridiplantae</taxon>
        <taxon>Streptophyta</taxon>
        <taxon>Embryophyta</taxon>
        <taxon>Tracheophyta</taxon>
        <taxon>Spermatophyta</taxon>
        <taxon>Magnoliopsida</taxon>
        <taxon>eudicotyledons</taxon>
        <taxon>Gunneridae</taxon>
        <taxon>Pentapetalae</taxon>
        <taxon>asterids</taxon>
        <taxon>lamiids</taxon>
        <taxon>Solanales</taxon>
        <taxon>Solanaceae</taxon>
        <taxon>Solanoideae</taxon>
        <taxon>Solaneae</taxon>
        <taxon>Solanum</taxon>
    </lineage>
</organism>
<dbReference type="SUPFAM" id="SSF81383">
    <property type="entry name" value="F-box domain"/>
    <property type="match status" value="1"/>
</dbReference>
<evidence type="ECO:0000313" key="3">
    <source>
        <dbReference type="Proteomes" id="UP000011115"/>
    </source>
</evidence>
<accession>M1AF53</accession>
<sequence>MAVPYDIIRQIFCRLPIRRICRFRSVCVFWGNLAAHINNSAVLTLIQKKKVNDTSSVFSLINTSREVVQPVSPFSNHLFEMEMVASLKGIICLCRPLG</sequence>
<dbReference type="InterPro" id="IPR036047">
    <property type="entry name" value="F-box-like_dom_sf"/>
</dbReference>
<dbReference type="EnsemblPlants" id="PGSC0003DMT400021450">
    <property type="protein sequence ID" value="PGSC0003DMT400021450"/>
    <property type="gene ID" value="PGSC0003DMG400008324"/>
</dbReference>
<dbReference type="Proteomes" id="UP000011115">
    <property type="component" value="Unassembled WGS sequence"/>
</dbReference>
<name>M1AF53_SOLTU</name>